<evidence type="ECO:0000313" key="1">
    <source>
        <dbReference type="EMBL" id="MPC11591.1"/>
    </source>
</evidence>
<reference evidence="1 2" key="1">
    <citation type="submission" date="2019-05" db="EMBL/GenBank/DDBJ databases">
        <title>Another draft genome of Portunus trituberculatus and its Hox gene families provides insights of decapod evolution.</title>
        <authorList>
            <person name="Jeong J.-H."/>
            <person name="Song I."/>
            <person name="Kim S."/>
            <person name="Choi T."/>
            <person name="Kim D."/>
            <person name="Ryu S."/>
            <person name="Kim W."/>
        </authorList>
    </citation>
    <scope>NUCLEOTIDE SEQUENCE [LARGE SCALE GENOMIC DNA]</scope>
    <source>
        <tissue evidence="1">Muscle</tissue>
    </source>
</reference>
<comment type="caution">
    <text evidence="1">The sequence shown here is derived from an EMBL/GenBank/DDBJ whole genome shotgun (WGS) entry which is preliminary data.</text>
</comment>
<evidence type="ECO:0000313" key="2">
    <source>
        <dbReference type="Proteomes" id="UP000324222"/>
    </source>
</evidence>
<protein>
    <recommendedName>
        <fullName evidence="3">SWIM-type domain-containing protein</fullName>
    </recommendedName>
</protein>
<evidence type="ECO:0008006" key="3">
    <source>
        <dbReference type="Google" id="ProtNLM"/>
    </source>
</evidence>
<organism evidence="1 2">
    <name type="scientific">Portunus trituberculatus</name>
    <name type="common">Swimming crab</name>
    <name type="synonym">Neptunus trituberculatus</name>
    <dbReference type="NCBI Taxonomy" id="210409"/>
    <lineage>
        <taxon>Eukaryota</taxon>
        <taxon>Metazoa</taxon>
        <taxon>Ecdysozoa</taxon>
        <taxon>Arthropoda</taxon>
        <taxon>Crustacea</taxon>
        <taxon>Multicrustacea</taxon>
        <taxon>Malacostraca</taxon>
        <taxon>Eumalacostraca</taxon>
        <taxon>Eucarida</taxon>
        <taxon>Decapoda</taxon>
        <taxon>Pleocyemata</taxon>
        <taxon>Brachyura</taxon>
        <taxon>Eubrachyura</taxon>
        <taxon>Portunoidea</taxon>
        <taxon>Portunidae</taxon>
        <taxon>Portuninae</taxon>
        <taxon>Portunus</taxon>
    </lineage>
</organism>
<gene>
    <name evidence="1" type="ORF">E2C01_004261</name>
</gene>
<name>A0A5B7CRY0_PORTR</name>
<keyword evidence="2" id="KW-1185">Reference proteome</keyword>
<dbReference type="EMBL" id="VSRR010000171">
    <property type="protein sequence ID" value="MPC11591.1"/>
    <property type="molecule type" value="Genomic_DNA"/>
</dbReference>
<sequence>MEKHIDKVEMRQEEHNMTYVLALCRRQIAQSEKPYQVWLLLNNTGTIETAGCQCIGDGGSCKNVVALMFGIEDFVARRGIMLQHQPALISHTENMWQPDPKDLSV</sequence>
<accession>A0A5B7CRY0</accession>
<dbReference type="Proteomes" id="UP000324222">
    <property type="component" value="Unassembled WGS sequence"/>
</dbReference>
<proteinExistence type="predicted"/>
<dbReference type="AlphaFoldDB" id="A0A5B7CRY0"/>